<feature type="domain" description="F-box" evidence="1">
    <location>
        <begin position="24"/>
        <end position="73"/>
    </location>
</feature>
<keyword evidence="3" id="KW-1185">Reference proteome</keyword>
<evidence type="ECO:0000313" key="3">
    <source>
        <dbReference type="Proteomes" id="UP001054821"/>
    </source>
</evidence>
<proteinExistence type="predicted"/>
<evidence type="ECO:0000259" key="1">
    <source>
        <dbReference type="PROSITE" id="PS50181"/>
    </source>
</evidence>
<dbReference type="Proteomes" id="UP001054821">
    <property type="component" value="Chromosome 7"/>
</dbReference>
<dbReference type="SUPFAM" id="SSF81383">
    <property type="entry name" value="F-box domain"/>
    <property type="match status" value="1"/>
</dbReference>
<organism evidence="2 3">
    <name type="scientific">Prunus dulcis</name>
    <name type="common">Almond</name>
    <name type="synonym">Amygdalus dulcis</name>
    <dbReference type="NCBI Taxonomy" id="3755"/>
    <lineage>
        <taxon>Eukaryota</taxon>
        <taxon>Viridiplantae</taxon>
        <taxon>Streptophyta</taxon>
        <taxon>Embryophyta</taxon>
        <taxon>Tracheophyta</taxon>
        <taxon>Spermatophyta</taxon>
        <taxon>Magnoliopsida</taxon>
        <taxon>eudicotyledons</taxon>
        <taxon>Gunneridae</taxon>
        <taxon>Pentapetalae</taxon>
        <taxon>rosids</taxon>
        <taxon>fabids</taxon>
        <taxon>Rosales</taxon>
        <taxon>Rosaceae</taxon>
        <taxon>Amygdaloideae</taxon>
        <taxon>Amygdaleae</taxon>
        <taxon>Prunus</taxon>
    </lineage>
</organism>
<comment type="caution">
    <text evidence="2">The sequence shown here is derived from an EMBL/GenBank/DDBJ whole genome shotgun (WGS) entry which is preliminary data.</text>
</comment>
<dbReference type="SUPFAM" id="SSF52047">
    <property type="entry name" value="RNI-like"/>
    <property type="match status" value="1"/>
</dbReference>
<dbReference type="Pfam" id="PF00646">
    <property type="entry name" value="F-box"/>
    <property type="match status" value="1"/>
</dbReference>
<dbReference type="InterPro" id="IPR036047">
    <property type="entry name" value="F-box-like_dom_sf"/>
</dbReference>
<gene>
    <name evidence="2" type="ORF">L3X38_038691</name>
</gene>
<dbReference type="Gene3D" id="3.80.10.10">
    <property type="entry name" value="Ribonuclease Inhibitor"/>
    <property type="match status" value="1"/>
</dbReference>
<name>A0AAD4YSE9_PRUDU</name>
<dbReference type="EMBL" id="JAJFAZ020000007">
    <property type="protein sequence ID" value="KAI5318983.1"/>
    <property type="molecule type" value="Genomic_DNA"/>
</dbReference>
<dbReference type="PANTHER" id="PTHR31639:SF289">
    <property type="entry name" value="F-BOX DOMAIN CONTAINING PROTEIN"/>
    <property type="match status" value="1"/>
</dbReference>
<sequence length="216" mass="24903">MQHKHKLLATAISQAQVPCPDSIIDRFSNLPDAVAHQILSFFNFKQLIRIGSVSKRFRGLYLSSLSLDFWSWYSNKQEQLNMLNSFERFLIHRGDNKIQHFRICLNLCSTLCDEIFRVITWVHIAARCSVEVLDLQLEITKTDMPMMELPSCIFLCGSLRSLLVDLYTVLKVPSFSGSTNLQHLSLSSVRIDEGFSKWISSFCKRIKQLQLNNVKT</sequence>
<dbReference type="InterPro" id="IPR001810">
    <property type="entry name" value="F-box_dom"/>
</dbReference>
<evidence type="ECO:0000313" key="2">
    <source>
        <dbReference type="EMBL" id="KAI5318983.1"/>
    </source>
</evidence>
<dbReference type="InterPro" id="IPR032675">
    <property type="entry name" value="LRR_dom_sf"/>
</dbReference>
<protein>
    <recommendedName>
        <fullName evidence="1">F-box domain-containing protein</fullName>
    </recommendedName>
</protein>
<dbReference type="PANTHER" id="PTHR31639">
    <property type="entry name" value="F-BOX PROTEIN-LIKE"/>
    <property type="match status" value="1"/>
</dbReference>
<reference evidence="2 3" key="1">
    <citation type="journal article" date="2022" name="G3 (Bethesda)">
        <title>Whole-genome sequence and methylome profiling of the almond [Prunus dulcis (Mill.) D.A. Webb] cultivar 'Nonpareil'.</title>
        <authorList>
            <person name="D'Amico-Willman K.M."/>
            <person name="Ouma W.Z."/>
            <person name="Meulia T."/>
            <person name="Sideli G.M."/>
            <person name="Gradziel T.M."/>
            <person name="Fresnedo-Ramirez J."/>
        </authorList>
    </citation>
    <scope>NUCLEOTIDE SEQUENCE [LARGE SCALE GENOMIC DNA]</scope>
    <source>
        <strain evidence="2">Clone GOH B32 T37-40</strain>
    </source>
</reference>
<dbReference type="PROSITE" id="PS50181">
    <property type="entry name" value="FBOX"/>
    <property type="match status" value="1"/>
</dbReference>
<accession>A0AAD4YSE9</accession>
<dbReference type="AlphaFoldDB" id="A0AAD4YSE9"/>